<feature type="domain" description="RCK N-terminal" evidence="7">
    <location>
        <begin position="228"/>
        <end position="345"/>
    </location>
</feature>
<keyword evidence="4" id="KW-0630">Potassium</keyword>
<dbReference type="GO" id="GO:0015079">
    <property type="term" value="F:potassium ion transmembrane transporter activity"/>
    <property type="evidence" value="ECO:0007669"/>
    <property type="project" value="InterPro"/>
</dbReference>
<dbReference type="PANTHER" id="PTHR43833:SF5">
    <property type="entry name" value="TRK SYSTEM POTASSIUM UPTAKE PROTEIN TRKA"/>
    <property type="match status" value="1"/>
</dbReference>
<dbReference type="STRING" id="1120995.SAMN02745245_00326"/>
<evidence type="ECO:0000256" key="1">
    <source>
        <dbReference type="ARBA" id="ARBA00017378"/>
    </source>
</evidence>
<evidence type="ECO:0000313" key="9">
    <source>
        <dbReference type="EMBL" id="SHH01133.1"/>
    </source>
</evidence>
<organism evidence="9 10">
    <name type="scientific">Anaerosphaera aminiphila DSM 21120</name>
    <dbReference type="NCBI Taxonomy" id="1120995"/>
    <lineage>
        <taxon>Bacteria</taxon>
        <taxon>Bacillati</taxon>
        <taxon>Bacillota</taxon>
        <taxon>Tissierellia</taxon>
        <taxon>Tissierellales</taxon>
        <taxon>Peptoniphilaceae</taxon>
        <taxon>Anaerosphaera</taxon>
    </lineage>
</organism>
<dbReference type="PANTHER" id="PTHR43833">
    <property type="entry name" value="POTASSIUM CHANNEL PROTEIN 2-RELATED-RELATED"/>
    <property type="match status" value="1"/>
</dbReference>
<dbReference type="OrthoDB" id="9775180at2"/>
<dbReference type="PROSITE" id="PS51201">
    <property type="entry name" value="RCK_N"/>
    <property type="match status" value="2"/>
</dbReference>
<dbReference type="RefSeq" id="WP_073183114.1">
    <property type="nucleotide sequence ID" value="NZ_FQXI01000001.1"/>
</dbReference>
<dbReference type="Gene3D" id="3.30.70.1450">
    <property type="entry name" value="Regulator of K+ conductance, C-terminal domain"/>
    <property type="match status" value="2"/>
</dbReference>
<dbReference type="PRINTS" id="PR00335">
    <property type="entry name" value="KUPTAKETRKA"/>
</dbReference>
<evidence type="ECO:0000256" key="5">
    <source>
        <dbReference type="ARBA" id="ARBA00023027"/>
    </source>
</evidence>
<dbReference type="NCBIfam" id="NF007039">
    <property type="entry name" value="PRK09496.3-2"/>
    <property type="match status" value="1"/>
</dbReference>
<dbReference type="Proteomes" id="UP000184032">
    <property type="component" value="Unassembled WGS sequence"/>
</dbReference>
<keyword evidence="5" id="KW-0520">NAD</keyword>
<accession>A0A1M5PIR0</accession>
<evidence type="ECO:0000256" key="4">
    <source>
        <dbReference type="ARBA" id="ARBA00022958"/>
    </source>
</evidence>
<feature type="domain" description="RCK N-terminal" evidence="7">
    <location>
        <begin position="1"/>
        <end position="120"/>
    </location>
</feature>
<evidence type="ECO:0000259" key="8">
    <source>
        <dbReference type="PROSITE" id="PS51202"/>
    </source>
</evidence>
<reference evidence="9 10" key="1">
    <citation type="submission" date="2016-11" db="EMBL/GenBank/DDBJ databases">
        <authorList>
            <person name="Jaros S."/>
            <person name="Januszkiewicz K."/>
            <person name="Wedrychowicz H."/>
        </authorList>
    </citation>
    <scope>NUCLEOTIDE SEQUENCE [LARGE SCALE GENOMIC DNA]</scope>
    <source>
        <strain evidence="9 10">DSM 21120</strain>
    </source>
</reference>
<dbReference type="InterPro" id="IPR036291">
    <property type="entry name" value="NAD(P)-bd_dom_sf"/>
</dbReference>
<dbReference type="InterPro" id="IPR006036">
    <property type="entry name" value="K_uptake_TrkA"/>
</dbReference>
<dbReference type="Gene3D" id="3.40.50.720">
    <property type="entry name" value="NAD(P)-binding Rossmann-like Domain"/>
    <property type="match status" value="2"/>
</dbReference>
<dbReference type="Pfam" id="PF02080">
    <property type="entry name" value="TrkA_C"/>
    <property type="match status" value="2"/>
</dbReference>
<sequence length="461" mass="51814">MKVLIAGVGKLGFRVASYLVNEGIEVTVIDKNEQVLDNIANVLDVMTIKGNALDLVLLRELEVSNYNIIIATTKSDEANVILCTITKKMGCAKTIARVRDPEYHKHLKFLGQELNIDYIINPDYETALAIEKYLSKKYLLMSDDFVEGKVKLVEFNIENDEHFVEKKLEELEDFDNLLITTISRNGETIIPNGQTVLKKNDVILLVGDSETIESFDRDHSDVVRARAINKVMILGGGKIGFYLGGLLSDEGIETTIIENDLERCLFLKEKLPNCTIINGDGTDMNILEEEMIHTFDGFVAATGIDEANLLIALVAKQMGVYKTIAKISRNNYNSILDKLYIDGIFNTNFITASRILKELRGSGALSINLMLGGSAEFTEIVLKSDALAVNKKIKDLKLKKGILIVTLIRENQVKIPNGDDILREGDHVIVFWTHDLLEEMNRVFRKKEHKLKFFSNKKSNK</sequence>
<dbReference type="AlphaFoldDB" id="A0A1M5PIR0"/>
<dbReference type="Pfam" id="PF02254">
    <property type="entry name" value="TrkA_N"/>
    <property type="match status" value="2"/>
</dbReference>
<proteinExistence type="predicted"/>
<keyword evidence="6" id="KW-0406">Ion transport</keyword>
<dbReference type="InterPro" id="IPR050721">
    <property type="entry name" value="Trk_Ktr_HKT_K-transport"/>
</dbReference>
<keyword evidence="2" id="KW-0813">Transport</keyword>
<keyword evidence="3" id="KW-0633">Potassium transport</keyword>
<dbReference type="GO" id="GO:0005886">
    <property type="term" value="C:plasma membrane"/>
    <property type="evidence" value="ECO:0007669"/>
    <property type="project" value="InterPro"/>
</dbReference>
<dbReference type="InterPro" id="IPR036721">
    <property type="entry name" value="RCK_C_sf"/>
</dbReference>
<evidence type="ECO:0000259" key="7">
    <source>
        <dbReference type="PROSITE" id="PS51201"/>
    </source>
</evidence>
<protein>
    <recommendedName>
        <fullName evidence="1">Trk system potassium uptake protein TrkA</fullName>
    </recommendedName>
</protein>
<feature type="domain" description="RCK C-terminal" evidence="8">
    <location>
        <begin position="365"/>
        <end position="446"/>
    </location>
</feature>
<name>A0A1M5PIR0_9FIRM</name>
<dbReference type="InterPro" id="IPR003148">
    <property type="entry name" value="RCK_N"/>
</dbReference>
<dbReference type="SUPFAM" id="SSF51735">
    <property type="entry name" value="NAD(P)-binding Rossmann-fold domains"/>
    <property type="match status" value="2"/>
</dbReference>
<feature type="domain" description="RCK C-terminal" evidence="8">
    <location>
        <begin position="140"/>
        <end position="221"/>
    </location>
</feature>
<evidence type="ECO:0000256" key="2">
    <source>
        <dbReference type="ARBA" id="ARBA00022448"/>
    </source>
</evidence>
<evidence type="ECO:0000256" key="6">
    <source>
        <dbReference type="ARBA" id="ARBA00023065"/>
    </source>
</evidence>
<dbReference type="NCBIfam" id="NF007041">
    <property type="entry name" value="PRK09496.3-4"/>
    <property type="match status" value="1"/>
</dbReference>
<dbReference type="EMBL" id="FQXI01000001">
    <property type="protein sequence ID" value="SHH01133.1"/>
    <property type="molecule type" value="Genomic_DNA"/>
</dbReference>
<dbReference type="PROSITE" id="PS51202">
    <property type="entry name" value="RCK_C"/>
    <property type="match status" value="2"/>
</dbReference>
<dbReference type="SUPFAM" id="SSF116726">
    <property type="entry name" value="TrkA C-terminal domain-like"/>
    <property type="match status" value="2"/>
</dbReference>
<keyword evidence="10" id="KW-1185">Reference proteome</keyword>
<dbReference type="InterPro" id="IPR006037">
    <property type="entry name" value="RCK_C"/>
</dbReference>
<evidence type="ECO:0000256" key="3">
    <source>
        <dbReference type="ARBA" id="ARBA00022538"/>
    </source>
</evidence>
<evidence type="ECO:0000313" key="10">
    <source>
        <dbReference type="Proteomes" id="UP000184032"/>
    </source>
</evidence>
<gene>
    <name evidence="9" type="ORF">SAMN02745245_00326</name>
</gene>